<keyword evidence="12" id="KW-0813">Transport</keyword>
<dbReference type="Proteomes" id="UP001056937">
    <property type="component" value="Chromosome 1"/>
</dbReference>
<feature type="binding site" evidence="12">
    <location>
        <position position="77"/>
    </location>
    <ligand>
        <name>Na(+)</name>
        <dbReference type="ChEBI" id="CHEBI:29101"/>
        <note>structural</note>
    </ligand>
</feature>
<comment type="subcellular location">
    <subcellularLocation>
        <location evidence="1 12">Cell membrane</location>
        <topology evidence="1 12">Multi-pass membrane protein</topology>
    </subcellularLocation>
</comment>
<dbReference type="Pfam" id="PF02537">
    <property type="entry name" value="CRCB"/>
    <property type="match status" value="1"/>
</dbReference>
<comment type="similarity">
    <text evidence="10 12">Belongs to the fluoride channel Fluc/FEX (TC 1.A.43) family.</text>
</comment>
<dbReference type="EMBL" id="CP084930">
    <property type="protein sequence ID" value="USI72391.1"/>
    <property type="molecule type" value="Genomic_DNA"/>
</dbReference>
<keyword evidence="12" id="KW-0479">Metal-binding</keyword>
<reference evidence="13" key="1">
    <citation type="journal article" date="2022" name="Toxins">
        <title>Genomic Analysis of Sphingopyxis sp. USTB-05 for Biodegrading Cyanobacterial Hepatotoxins.</title>
        <authorList>
            <person name="Liu C."/>
            <person name="Xu Q."/>
            <person name="Zhao Z."/>
            <person name="Zhang H."/>
            <person name="Liu X."/>
            <person name="Yin C."/>
            <person name="Liu Y."/>
            <person name="Yan H."/>
        </authorList>
    </citation>
    <scope>NUCLEOTIDE SEQUENCE</scope>
    <source>
        <strain evidence="13">NBD5</strain>
    </source>
</reference>
<feature type="binding site" evidence="12">
    <location>
        <position position="80"/>
    </location>
    <ligand>
        <name>Na(+)</name>
        <dbReference type="ChEBI" id="CHEBI:29101"/>
        <note>structural</note>
    </ligand>
</feature>
<feature type="transmembrane region" description="Helical" evidence="12">
    <location>
        <begin position="69"/>
        <end position="87"/>
    </location>
</feature>
<dbReference type="HAMAP" id="MF_00454">
    <property type="entry name" value="FluC"/>
    <property type="match status" value="1"/>
</dbReference>
<accession>A0ABY4X685</accession>
<evidence type="ECO:0000256" key="3">
    <source>
        <dbReference type="ARBA" id="ARBA00022519"/>
    </source>
</evidence>
<evidence type="ECO:0000256" key="6">
    <source>
        <dbReference type="ARBA" id="ARBA00023053"/>
    </source>
</evidence>
<evidence type="ECO:0000313" key="13">
    <source>
        <dbReference type="EMBL" id="USI72391.1"/>
    </source>
</evidence>
<keyword evidence="14" id="KW-1185">Reference proteome</keyword>
<feature type="transmembrane region" description="Helical" evidence="12">
    <location>
        <begin position="99"/>
        <end position="122"/>
    </location>
</feature>
<evidence type="ECO:0000256" key="10">
    <source>
        <dbReference type="ARBA" id="ARBA00035120"/>
    </source>
</evidence>
<organism evidence="13 14">
    <name type="scientific">Sphingomonas morindae</name>
    <dbReference type="NCBI Taxonomy" id="1541170"/>
    <lineage>
        <taxon>Bacteria</taxon>
        <taxon>Pseudomonadati</taxon>
        <taxon>Pseudomonadota</taxon>
        <taxon>Alphaproteobacteria</taxon>
        <taxon>Sphingomonadales</taxon>
        <taxon>Sphingomonadaceae</taxon>
        <taxon>Sphingomonas</taxon>
    </lineage>
</organism>
<comment type="activity regulation">
    <text evidence="12">Na(+) is not transported, but it plays an essential structural role and its presence is essential for fluoride channel function.</text>
</comment>
<evidence type="ECO:0000256" key="5">
    <source>
        <dbReference type="ARBA" id="ARBA00022989"/>
    </source>
</evidence>
<name>A0ABY4X685_9SPHN</name>
<dbReference type="InterPro" id="IPR003691">
    <property type="entry name" value="FluC"/>
</dbReference>
<evidence type="ECO:0000256" key="4">
    <source>
        <dbReference type="ARBA" id="ARBA00022692"/>
    </source>
</evidence>
<evidence type="ECO:0000256" key="7">
    <source>
        <dbReference type="ARBA" id="ARBA00023065"/>
    </source>
</evidence>
<sequence>MPIFLVMLGGALGSGLRYLAGVAGQRLLGTGFPAGTLFVNVSGGLLMGLLAALLARAAGGIAAAEPMRLLLGVGVLGGYTTFSSFTLETVTMIERGQPALALFYVLASALGAILALMLGLALGRSLAA</sequence>
<dbReference type="PANTHER" id="PTHR28259">
    <property type="entry name" value="FLUORIDE EXPORT PROTEIN 1-RELATED"/>
    <property type="match status" value="1"/>
</dbReference>
<evidence type="ECO:0000256" key="9">
    <source>
        <dbReference type="ARBA" id="ARBA00023303"/>
    </source>
</evidence>
<keyword evidence="5 12" id="KW-1133">Transmembrane helix</keyword>
<protein>
    <recommendedName>
        <fullName evidence="12">Fluoride-specific ion channel FluC</fullName>
    </recommendedName>
</protein>
<evidence type="ECO:0000256" key="8">
    <source>
        <dbReference type="ARBA" id="ARBA00023136"/>
    </source>
</evidence>
<dbReference type="RefSeq" id="WP_252166200.1">
    <property type="nucleotide sequence ID" value="NZ_CP084930.1"/>
</dbReference>
<gene>
    <name evidence="12" type="primary">fluC</name>
    <name evidence="12" type="synonym">crcB</name>
    <name evidence="13" type="ORF">LHA26_13985</name>
</gene>
<evidence type="ECO:0000256" key="2">
    <source>
        <dbReference type="ARBA" id="ARBA00022475"/>
    </source>
</evidence>
<evidence type="ECO:0000256" key="11">
    <source>
        <dbReference type="ARBA" id="ARBA00035585"/>
    </source>
</evidence>
<comment type="function">
    <text evidence="12">Fluoride-specific ion channel. Important for reducing fluoride concentration in the cell, thus reducing its toxicity.</text>
</comment>
<proteinExistence type="inferred from homology"/>
<evidence type="ECO:0000313" key="14">
    <source>
        <dbReference type="Proteomes" id="UP001056937"/>
    </source>
</evidence>
<keyword evidence="6 12" id="KW-0915">Sodium</keyword>
<keyword evidence="7 12" id="KW-0406">Ion transport</keyword>
<feature type="transmembrane region" description="Helical" evidence="12">
    <location>
        <begin position="37"/>
        <end position="57"/>
    </location>
</feature>
<keyword evidence="3" id="KW-0997">Cell inner membrane</keyword>
<evidence type="ECO:0000256" key="1">
    <source>
        <dbReference type="ARBA" id="ARBA00004651"/>
    </source>
</evidence>
<dbReference type="PANTHER" id="PTHR28259:SF1">
    <property type="entry name" value="FLUORIDE EXPORT PROTEIN 1-RELATED"/>
    <property type="match status" value="1"/>
</dbReference>
<evidence type="ECO:0000256" key="12">
    <source>
        <dbReference type="HAMAP-Rule" id="MF_00454"/>
    </source>
</evidence>
<keyword evidence="8 12" id="KW-0472">Membrane</keyword>
<comment type="catalytic activity">
    <reaction evidence="11">
        <text>fluoride(in) = fluoride(out)</text>
        <dbReference type="Rhea" id="RHEA:76159"/>
        <dbReference type="ChEBI" id="CHEBI:17051"/>
    </reaction>
    <physiologicalReaction direction="left-to-right" evidence="11">
        <dbReference type="Rhea" id="RHEA:76160"/>
    </physiologicalReaction>
</comment>
<keyword evidence="9 12" id="KW-0407">Ion channel</keyword>
<keyword evidence="4 12" id="KW-0812">Transmembrane</keyword>
<keyword evidence="2 12" id="KW-1003">Cell membrane</keyword>